<evidence type="ECO:0000313" key="4">
    <source>
        <dbReference type="EMBL" id="KKO71369.1"/>
    </source>
</evidence>
<dbReference type="SUPFAM" id="SSF46785">
    <property type="entry name" value="Winged helix' DNA-binding domain"/>
    <property type="match status" value="1"/>
</dbReference>
<gene>
    <name evidence="4" type="ORF">AAV32_10870</name>
</gene>
<evidence type="ECO:0000256" key="2">
    <source>
        <dbReference type="ARBA" id="ARBA00022679"/>
    </source>
</evidence>
<dbReference type="GO" id="GO:0032259">
    <property type="term" value="P:methylation"/>
    <property type="evidence" value="ECO:0007669"/>
    <property type="project" value="UniProtKB-KW"/>
</dbReference>
<reference evidence="4 5" key="1">
    <citation type="submission" date="2015-04" db="EMBL/GenBank/DDBJ databases">
        <title>Genome sequence of Kerstersia gyiorum CG1.</title>
        <authorList>
            <person name="Greninger A.L."/>
            <person name="Kozyreva V."/>
            <person name="Chaturvedi V."/>
        </authorList>
    </citation>
    <scope>NUCLEOTIDE SEQUENCE [LARGE SCALE GENOMIC DNA]</scope>
    <source>
        <strain evidence="4 5">CG1</strain>
    </source>
</reference>
<dbReference type="InterPro" id="IPR029063">
    <property type="entry name" value="SAM-dependent_MTases_sf"/>
</dbReference>
<dbReference type="STRING" id="206506.AAV32_10870"/>
<dbReference type="CDD" id="cd02440">
    <property type="entry name" value="AdoMet_MTases"/>
    <property type="match status" value="1"/>
</dbReference>
<dbReference type="EMBL" id="LBNE01000007">
    <property type="protein sequence ID" value="KKO71369.1"/>
    <property type="molecule type" value="Genomic_DNA"/>
</dbReference>
<dbReference type="Gene3D" id="3.40.50.150">
    <property type="entry name" value="Vaccinia Virus protein VP39"/>
    <property type="match status" value="1"/>
</dbReference>
<dbReference type="AlphaFoldDB" id="A0A171KR52"/>
<proteinExistence type="predicted"/>
<dbReference type="RefSeq" id="WP_068371667.1">
    <property type="nucleotide sequence ID" value="NZ_LBNE01000007.1"/>
</dbReference>
<dbReference type="InterPro" id="IPR036390">
    <property type="entry name" value="WH_DNA-bd_sf"/>
</dbReference>
<dbReference type="PATRIC" id="fig|206506.3.peg.2319"/>
<name>A0A171KR52_9BURK</name>
<dbReference type="GO" id="GO:0008168">
    <property type="term" value="F:methyltransferase activity"/>
    <property type="evidence" value="ECO:0007669"/>
    <property type="project" value="UniProtKB-KW"/>
</dbReference>
<dbReference type="Proteomes" id="UP000078084">
    <property type="component" value="Unassembled WGS sequence"/>
</dbReference>
<organism evidence="4 5">
    <name type="scientific">Kerstersia gyiorum</name>
    <dbReference type="NCBI Taxonomy" id="206506"/>
    <lineage>
        <taxon>Bacteria</taxon>
        <taxon>Pseudomonadati</taxon>
        <taxon>Pseudomonadota</taxon>
        <taxon>Betaproteobacteria</taxon>
        <taxon>Burkholderiales</taxon>
        <taxon>Alcaligenaceae</taxon>
        <taxon>Kerstersia</taxon>
    </lineage>
</organism>
<evidence type="ECO:0000256" key="3">
    <source>
        <dbReference type="ARBA" id="ARBA00022691"/>
    </source>
</evidence>
<dbReference type="SUPFAM" id="SSF53335">
    <property type="entry name" value="S-adenosyl-L-methionine-dependent methyltransferases"/>
    <property type="match status" value="1"/>
</dbReference>
<evidence type="ECO:0000313" key="5">
    <source>
        <dbReference type="Proteomes" id="UP000078084"/>
    </source>
</evidence>
<keyword evidence="3" id="KW-0949">S-adenosyl-L-methionine</keyword>
<evidence type="ECO:0000256" key="1">
    <source>
        <dbReference type="ARBA" id="ARBA00022603"/>
    </source>
</evidence>
<keyword evidence="1" id="KW-0489">Methyltransferase</keyword>
<dbReference type="PANTHER" id="PTHR43712">
    <property type="entry name" value="PUTATIVE (AFU_ORTHOLOGUE AFUA_4G14580)-RELATED"/>
    <property type="match status" value="1"/>
</dbReference>
<dbReference type="PANTHER" id="PTHR43712:SF2">
    <property type="entry name" value="O-METHYLTRANSFERASE CICE"/>
    <property type="match status" value="1"/>
</dbReference>
<dbReference type="Gene3D" id="1.10.10.10">
    <property type="entry name" value="Winged helix-like DNA-binding domain superfamily/Winged helix DNA-binding domain"/>
    <property type="match status" value="1"/>
</dbReference>
<accession>A0A171KR52</accession>
<dbReference type="Pfam" id="PF13489">
    <property type="entry name" value="Methyltransf_23"/>
    <property type="match status" value="1"/>
</dbReference>
<sequence length="357" mass="38962">MPGLLQQSPFSFSSAAVAQPHALQSLWQMQLAGLSADALQEALQSRLFAYTQNKVTAAELAERLGMEARRLGYWLELLWGMGLLQREQGSDGGDLYRTHPEMDPWLNPDSPHYCGDALLFRHQTLRQAGARLHQQLTGQPAARPPLSAEEIQQNWADAARLHIGQEQRNVTTETALRLLGGWQQGRGPGRLLDLGGGPGWVAIALAQHWPQWHGVVFEYPAVAQVAQENIEQAGLAQRLKAVGGDVGQDDFGKDYDMIWCSSVLHFVQDIPALLARLHDALAPGGVLVCCHAEINREAADLAVLQYYLNLRMQGRSVLDAGHTASLLQQAGFSEVEQIGALVFPVAPVTAVIARKAG</sequence>
<protein>
    <submittedName>
        <fullName evidence="4">Uncharacterized protein</fullName>
    </submittedName>
</protein>
<dbReference type="InterPro" id="IPR036388">
    <property type="entry name" value="WH-like_DNA-bd_sf"/>
</dbReference>
<keyword evidence="2" id="KW-0808">Transferase</keyword>
<keyword evidence="5" id="KW-1185">Reference proteome</keyword>
<comment type="caution">
    <text evidence="4">The sequence shown here is derived from an EMBL/GenBank/DDBJ whole genome shotgun (WGS) entry which is preliminary data.</text>
</comment>